<dbReference type="SUPFAM" id="SSF51735">
    <property type="entry name" value="NAD(P)-binding Rossmann-fold domains"/>
    <property type="match status" value="1"/>
</dbReference>
<dbReference type="SUPFAM" id="SSF50129">
    <property type="entry name" value="GroES-like"/>
    <property type="match status" value="1"/>
</dbReference>
<proteinExistence type="predicted"/>
<dbReference type="InterPro" id="IPR020843">
    <property type="entry name" value="ER"/>
</dbReference>
<dbReference type="InterPro" id="IPR013149">
    <property type="entry name" value="ADH-like_C"/>
</dbReference>
<comment type="caution">
    <text evidence="2">The sequence shown here is derived from an EMBL/GenBank/DDBJ whole genome shotgun (WGS) entry which is preliminary data.</text>
</comment>
<evidence type="ECO:0000313" key="2">
    <source>
        <dbReference type="EMBL" id="GAA5799898.1"/>
    </source>
</evidence>
<dbReference type="Proteomes" id="UP001476247">
    <property type="component" value="Unassembled WGS sequence"/>
</dbReference>
<accession>A0ABP9Y032</accession>
<dbReference type="Pfam" id="PF00107">
    <property type="entry name" value="ADH_zinc_N"/>
    <property type="match status" value="1"/>
</dbReference>
<dbReference type="Pfam" id="PF08240">
    <property type="entry name" value="ADH_N"/>
    <property type="match status" value="1"/>
</dbReference>
<dbReference type="InterPro" id="IPR052711">
    <property type="entry name" value="Zinc_ADH-like"/>
</dbReference>
<feature type="domain" description="Enoyl reductase (ER)" evidence="1">
    <location>
        <begin position="16"/>
        <end position="346"/>
    </location>
</feature>
<dbReference type="InterPro" id="IPR011032">
    <property type="entry name" value="GroES-like_sf"/>
</dbReference>
<keyword evidence="3" id="KW-1185">Reference proteome</keyword>
<protein>
    <recommendedName>
        <fullName evidence="1">Enoyl reductase (ER) domain-containing protein</fullName>
    </recommendedName>
</protein>
<dbReference type="InterPro" id="IPR013154">
    <property type="entry name" value="ADH-like_N"/>
</dbReference>
<dbReference type="SMART" id="SM00829">
    <property type="entry name" value="PKS_ER"/>
    <property type="match status" value="1"/>
</dbReference>
<dbReference type="Gene3D" id="3.40.50.720">
    <property type="entry name" value="NAD(P)-binding Rossmann-like Domain"/>
    <property type="match status" value="1"/>
</dbReference>
<dbReference type="CDD" id="cd08276">
    <property type="entry name" value="MDR7"/>
    <property type="match status" value="1"/>
</dbReference>
<dbReference type="PANTHER" id="PTHR45033">
    <property type="match status" value="1"/>
</dbReference>
<dbReference type="InterPro" id="IPR036291">
    <property type="entry name" value="NAD(P)-bd_dom_sf"/>
</dbReference>
<dbReference type="Gene3D" id="3.90.180.10">
    <property type="entry name" value="Medium-chain alcohol dehydrogenases, catalytic domain"/>
    <property type="match status" value="1"/>
</dbReference>
<reference evidence="2 3" key="1">
    <citation type="submission" date="2024-04" db="EMBL/GenBank/DDBJ databases">
        <title>genome sequences of Mucor flavus KT1a and Helicostylum pulchrum KT1b strains isolation_sourced from the surface of a dry-aged beef.</title>
        <authorList>
            <person name="Toyotome T."/>
            <person name="Hosono M."/>
            <person name="Torimaru M."/>
            <person name="Fukuda K."/>
            <person name="Mikami N."/>
        </authorList>
    </citation>
    <scope>NUCLEOTIDE SEQUENCE [LARGE SCALE GENOMIC DNA]</scope>
    <source>
        <strain evidence="2 3">KT1b</strain>
    </source>
</reference>
<name>A0ABP9Y032_9FUNG</name>
<gene>
    <name evidence="2" type="ORF">HPULCUR_005319</name>
</gene>
<sequence>MNLPTTQITYRLTSKSGPEAIKRFEEPLNTDIDAYEVLIKIKAVALNYRDLIITTDEYVVKINDGLIPASDASGEVVKVGTAVHDLQVGDRVITNCNPERLFGHVKDHNTGIGNGKDGVLTQYRIFPHYGLTKLPKDCHLSHEEAASLVCAGVTAWNAIFDGKYTFTPGQSVLMLGTGGVSMIALILAKAAGAVTIITSSSDEKLRYIKEKYGVDHGINYRTHPDWEKEVLKVTNGEGVDFVIENGGNGTIAKSLASTKIGGQVSLIGFLSSTTETPDVVGLALLKSLIIRGVAVGSKELSEQLVHFVHAKKLGMPIAKVFGFSEEQVHEAYASLKSQSEIGKIAIRID</sequence>
<dbReference type="PANTHER" id="PTHR45033:SF2">
    <property type="entry name" value="ZINC-TYPE ALCOHOL DEHYDROGENASE-LIKE PROTEIN C1773.06C"/>
    <property type="match status" value="1"/>
</dbReference>
<evidence type="ECO:0000313" key="3">
    <source>
        <dbReference type="Proteomes" id="UP001476247"/>
    </source>
</evidence>
<evidence type="ECO:0000259" key="1">
    <source>
        <dbReference type="SMART" id="SM00829"/>
    </source>
</evidence>
<dbReference type="EMBL" id="BAABUJ010000014">
    <property type="protein sequence ID" value="GAA5799898.1"/>
    <property type="molecule type" value="Genomic_DNA"/>
</dbReference>
<organism evidence="2 3">
    <name type="scientific">Helicostylum pulchrum</name>
    <dbReference type="NCBI Taxonomy" id="562976"/>
    <lineage>
        <taxon>Eukaryota</taxon>
        <taxon>Fungi</taxon>
        <taxon>Fungi incertae sedis</taxon>
        <taxon>Mucoromycota</taxon>
        <taxon>Mucoromycotina</taxon>
        <taxon>Mucoromycetes</taxon>
        <taxon>Mucorales</taxon>
        <taxon>Mucorineae</taxon>
        <taxon>Mucoraceae</taxon>
        <taxon>Helicostylum</taxon>
    </lineage>
</organism>